<accession>A0A0M9UD85</accession>
<dbReference type="InterPro" id="IPR050816">
    <property type="entry name" value="Flavin-dep_Halogenase_NPB"/>
</dbReference>
<dbReference type="PANTHER" id="PTHR43747:SF1">
    <property type="entry name" value="SLR1998 PROTEIN"/>
    <property type="match status" value="1"/>
</dbReference>
<organism evidence="3 5">
    <name type="scientific">Ardenticatena maritima</name>
    <dbReference type="NCBI Taxonomy" id="872965"/>
    <lineage>
        <taxon>Bacteria</taxon>
        <taxon>Bacillati</taxon>
        <taxon>Chloroflexota</taxon>
        <taxon>Ardenticatenia</taxon>
        <taxon>Ardenticatenales</taxon>
        <taxon>Ardenticatenaceae</taxon>
        <taxon>Ardenticatena</taxon>
    </lineage>
</organism>
<dbReference type="Pfam" id="PF01494">
    <property type="entry name" value="FAD_binding_3"/>
    <property type="match status" value="1"/>
</dbReference>
<keyword evidence="5" id="KW-1185">Reference proteome</keyword>
<dbReference type="FunCoup" id="A0A0M9UD85">
    <property type="interactions" value="294"/>
</dbReference>
<evidence type="ECO:0000313" key="3">
    <source>
        <dbReference type="EMBL" id="GAP63754.1"/>
    </source>
</evidence>
<comment type="similarity">
    <text evidence="1">Belongs to the flavin-dependent halogenase family. Bacterial tryptophan halogenase subfamily.</text>
</comment>
<dbReference type="PRINTS" id="PR00469">
    <property type="entry name" value="PNDRDTASEII"/>
</dbReference>
<evidence type="ECO:0000256" key="1">
    <source>
        <dbReference type="ARBA" id="ARBA00038396"/>
    </source>
</evidence>
<dbReference type="RefSeq" id="WP_054493551.1">
    <property type="nucleotide sequence ID" value="NZ_BBZA01000188.1"/>
</dbReference>
<reference evidence="5" key="3">
    <citation type="submission" date="2015-08" db="EMBL/GenBank/DDBJ databases">
        <title>Draft Genome Sequence of a Heterotrophic Facultative Anaerobic Bacterium Ardenticatena maritima Strain 110S.</title>
        <authorList>
            <person name="Kawaichi S."/>
            <person name="Yoshida T."/>
            <person name="Sako Y."/>
            <person name="Nakamura R."/>
        </authorList>
    </citation>
    <scope>NUCLEOTIDE SEQUENCE [LARGE SCALE GENOMIC DNA]</scope>
    <source>
        <strain evidence="5">110S</strain>
    </source>
</reference>
<evidence type="ECO:0000313" key="4">
    <source>
        <dbReference type="EMBL" id="KPL88288.1"/>
    </source>
</evidence>
<evidence type="ECO:0000313" key="6">
    <source>
        <dbReference type="Proteomes" id="UP000050502"/>
    </source>
</evidence>
<proteinExistence type="inferred from homology"/>
<sequence>MKRTQVAIIGAGPGGATAAAYLRRAGIECLLIEKDPFPRYHIGESLTGECGAIIRDLGLGDEMARRRHPVKHGVKVFGPTGATSWYVPVMRREGDTLVDSTTWQVRRSDFDAMLLEHARAVGADFMQGEVVNVLRNEQGDVIGVQVRPHDSQHLLDIDADVVVDASGLGTFLSRQDVAAPRVPGRYAKQVAIFSQIANPVRGGEYPDDTLIFYGDKHHWAWFIPLDDEIVSVGVTAPGAYVAARGESKAEFLRRELHELNPNLAERITDDRLVEEVRAIPNFSYNVPRFTGRGFLCIGDAHRFIDPIFSFGVYMAMKEAQLAADAIRDYLDGAHRDAADPFAAYAALSTRAQDALQETVDGFWDFPLAFAFFVHQRYREDFIDIFAGRLFNAPDTFRGLQGLRNLRAHAQQNQMASTA</sequence>
<dbReference type="Proteomes" id="UP000037784">
    <property type="component" value="Unassembled WGS sequence"/>
</dbReference>
<protein>
    <recommendedName>
        <fullName evidence="2">FAD-binding domain-containing protein</fullName>
    </recommendedName>
</protein>
<dbReference type="InterPro" id="IPR036188">
    <property type="entry name" value="FAD/NAD-bd_sf"/>
</dbReference>
<dbReference type="Proteomes" id="UP000050502">
    <property type="component" value="Unassembled WGS sequence"/>
</dbReference>
<dbReference type="AlphaFoldDB" id="A0A0M9UD85"/>
<dbReference type="EMBL" id="LGKN01000004">
    <property type="protein sequence ID" value="KPL88288.1"/>
    <property type="molecule type" value="Genomic_DNA"/>
</dbReference>
<evidence type="ECO:0000259" key="2">
    <source>
        <dbReference type="Pfam" id="PF01494"/>
    </source>
</evidence>
<dbReference type="SUPFAM" id="SSF51905">
    <property type="entry name" value="FAD/NAD(P)-binding domain"/>
    <property type="match status" value="1"/>
</dbReference>
<reference evidence="4 6" key="2">
    <citation type="submission" date="2015-07" db="EMBL/GenBank/DDBJ databases">
        <title>Whole genome sequence of Ardenticatena maritima DSM 23922.</title>
        <authorList>
            <person name="Hemp J."/>
            <person name="Ward L.M."/>
            <person name="Pace L.A."/>
            <person name="Fischer W.W."/>
        </authorList>
    </citation>
    <scope>NUCLEOTIDE SEQUENCE [LARGE SCALE GENOMIC DNA]</scope>
    <source>
        <strain evidence="4 6">110S</strain>
    </source>
</reference>
<dbReference type="PANTHER" id="PTHR43747">
    <property type="entry name" value="FAD-BINDING PROTEIN"/>
    <property type="match status" value="1"/>
</dbReference>
<dbReference type="EMBL" id="BBZA01000188">
    <property type="protein sequence ID" value="GAP63754.1"/>
    <property type="molecule type" value="Genomic_DNA"/>
</dbReference>
<feature type="domain" description="FAD-binding" evidence="2">
    <location>
        <begin position="3"/>
        <end position="333"/>
    </location>
</feature>
<evidence type="ECO:0000313" key="5">
    <source>
        <dbReference type="Proteomes" id="UP000037784"/>
    </source>
</evidence>
<dbReference type="InterPro" id="IPR002938">
    <property type="entry name" value="FAD-bd"/>
</dbReference>
<dbReference type="GO" id="GO:0071949">
    <property type="term" value="F:FAD binding"/>
    <property type="evidence" value="ECO:0007669"/>
    <property type="project" value="InterPro"/>
</dbReference>
<dbReference type="STRING" id="872965.SE16_05485"/>
<dbReference type="Gene3D" id="3.50.50.60">
    <property type="entry name" value="FAD/NAD(P)-binding domain"/>
    <property type="match status" value="1"/>
</dbReference>
<comment type="caution">
    <text evidence="3">The sequence shown here is derived from an EMBL/GenBank/DDBJ whole genome shotgun (WGS) entry which is preliminary data.</text>
</comment>
<dbReference type="InParanoid" id="A0A0M9UD85"/>
<dbReference type="OrthoDB" id="9806565at2"/>
<reference evidence="3 5" key="1">
    <citation type="journal article" date="2015" name="Genome Announc.">
        <title>Draft Genome Sequence of a Heterotrophic Facultative Anaerobic Thermophilic Bacterium, Ardenticatena maritima Strain 110ST.</title>
        <authorList>
            <person name="Kawaichi S."/>
            <person name="Yoshida T."/>
            <person name="Sako Y."/>
            <person name="Nakamura R."/>
        </authorList>
    </citation>
    <scope>NUCLEOTIDE SEQUENCE [LARGE SCALE GENOMIC DNA]</scope>
    <source>
        <strain evidence="3 5">110S</strain>
    </source>
</reference>
<name>A0A0M9UD85_9CHLR</name>
<gene>
    <name evidence="3" type="ORF">ARMA_2177</name>
    <name evidence="4" type="ORF">SE16_05485</name>
</gene>